<name>A0AAV6X126_9LAMI</name>
<dbReference type="EMBL" id="WHWC01000011">
    <property type="protein sequence ID" value="KAG8374152.1"/>
    <property type="molecule type" value="Genomic_DNA"/>
</dbReference>
<keyword evidence="2" id="KW-1185">Reference proteome</keyword>
<protein>
    <submittedName>
        <fullName evidence="1">Uncharacterized protein</fullName>
    </submittedName>
</protein>
<dbReference type="Proteomes" id="UP000826271">
    <property type="component" value="Unassembled WGS sequence"/>
</dbReference>
<dbReference type="AlphaFoldDB" id="A0AAV6X126"/>
<comment type="caution">
    <text evidence="1">The sequence shown here is derived from an EMBL/GenBank/DDBJ whole genome shotgun (WGS) entry which is preliminary data.</text>
</comment>
<evidence type="ECO:0000313" key="2">
    <source>
        <dbReference type="Proteomes" id="UP000826271"/>
    </source>
</evidence>
<gene>
    <name evidence="1" type="ORF">BUALT_Bualt11G0101100</name>
</gene>
<organism evidence="1 2">
    <name type="scientific">Buddleja alternifolia</name>
    <dbReference type="NCBI Taxonomy" id="168488"/>
    <lineage>
        <taxon>Eukaryota</taxon>
        <taxon>Viridiplantae</taxon>
        <taxon>Streptophyta</taxon>
        <taxon>Embryophyta</taxon>
        <taxon>Tracheophyta</taxon>
        <taxon>Spermatophyta</taxon>
        <taxon>Magnoliopsida</taxon>
        <taxon>eudicotyledons</taxon>
        <taxon>Gunneridae</taxon>
        <taxon>Pentapetalae</taxon>
        <taxon>asterids</taxon>
        <taxon>lamiids</taxon>
        <taxon>Lamiales</taxon>
        <taxon>Scrophulariaceae</taxon>
        <taxon>Buddlejeae</taxon>
        <taxon>Buddleja</taxon>
    </lineage>
</organism>
<proteinExistence type="predicted"/>
<reference evidence="1" key="1">
    <citation type="submission" date="2019-10" db="EMBL/GenBank/DDBJ databases">
        <authorList>
            <person name="Zhang R."/>
            <person name="Pan Y."/>
            <person name="Wang J."/>
            <person name="Ma R."/>
            <person name="Yu S."/>
        </authorList>
    </citation>
    <scope>NUCLEOTIDE SEQUENCE</scope>
    <source>
        <strain evidence="1">LA-IB0</strain>
        <tissue evidence="1">Leaf</tissue>
    </source>
</reference>
<evidence type="ECO:0000313" key="1">
    <source>
        <dbReference type="EMBL" id="KAG8374152.1"/>
    </source>
</evidence>
<accession>A0AAV6X126</accession>
<sequence length="100" mass="11637">MLRHTGRGIPRNFITYAASKLPMLRKISLDTCDSVEGDFDIPTFSDRYFLSIVKIARCKLQKCTLDLHNMESRRAPVHKEMLVLVWNSEKLTRTVVKDRL</sequence>